<feature type="transmembrane region" description="Helical" evidence="1">
    <location>
        <begin position="388"/>
        <end position="406"/>
    </location>
</feature>
<dbReference type="HOGENOM" id="CLU_045098_0_0_6"/>
<evidence type="ECO:0000256" key="1">
    <source>
        <dbReference type="SAM" id="Phobius"/>
    </source>
</evidence>
<evidence type="ECO:0000313" key="2">
    <source>
        <dbReference type="EMBL" id="ABS76766.1"/>
    </source>
</evidence>
<dbReference type="EMBL" id="CP000733">
    <property type="protein sequence ID" value="ABS76766.1"/>
    <property type="molecule type" value="Genomic_DNA"/>
</dbReference>
<feature type="transmembrane region" description="Helical" evidence="1">
    <location>
        <begin position="340"/>
        <end position="364"/>
    </location>
</feature>
<protein>
    <submittedName>
        <fullName evidence="2">Hypothetical membrane spanning protein</fullName>
    </submittedName>
</protein>
<keyword evidence="1" id="KW-0472">Membrane</keyword>
<proteinExistence type="predicted"/>
<sequence>MSFDFCNSYIKDEWRRNQIIQLAQRLRFKTKHNPDDIVKTIILVLEKWLTDFFAQSEENIFEKLLDFTERLTTFLTDESTENESEDDENDNVFLKDDIDLVYIFDPKKYVDSTQTLQNEQINYNIVRVIALLSLLHILERQLEYFSQERKVPQVSIARAFPFIDEFKKIYYPAVEKLSPRKMLTLDLNFRKITIIFISIMGGIGIIYPFLRTFLLKNEIELLQQYLEYESRCDLLISRRFLTFPLNPSLGDSHPVDLSDSIFRYKNNVVSEFSDHKIFIGDIYRGLFAVCDNLKDAELLKLYKFFQNRLRNDSLIIGIERYLRATDHNFLSLTSLLPSRFLNFLLGANSDLPLLMVAFSIFLSWEFNSHKKEVVVYPGHEIYDEWMRIYYFMLAGNLLSFVFEAGCRSFNFLQNRLFSLYNPLIDSPAQQSNLKDLKESTKQLVESWKKSNLITEPETAAVNRSGGGRSALIQRRIAP</sequence>
<dbReference type="KEGG" id="cbd:CBUD_1284"/>
<dbReference type="Proteomes" id="UP000008555">
    <property type="component" value="Chromosome"/>
</dbReference>
<feature type="transmembrane region" description="Helical" evidence="1">
    <location>
        <begin position="192"/>
        <end position="210"/>
    </location>
</feature>
<name>A9KFP9_COXBN</name>
<dbReference type="RefSeq" id="WP_011997014.1">
    <property type="nucleotide sequence ID" value="NC_009727.1"/>
</dbReference>
<keyword evidence="1" id="KW-1133">Transmembrane helix</keyword>
<dbReference type="AlphaFoldDB" id="A9KFP9"/>
<keyword evidence="1" id="KW-0812">Transmembrane</keyword>
<evidence type="ECO:0000313" key="3">
    <source>
        <dbReference type="Proteomes" id="UP000008555"/>
    </source>
</evidence>
<accession>A9KFP9</accession>
<organism evidence="2 3">
    <name type="scientific">Coxiella burnetii (strain Dugway 5J108-111)</name>
    <dbReference type="NCBI Taxonomy" id="434922"/>
    <lineage>
        <taxon>Bacteria</taxon>
        <taxon>Pseudomonadati</taxon>
        <taxon>Pseudomonadota</taxon>
        <taxon>Gammaproteobacteria</taxon>
        <taxon>Legionellales</taxon>
        <taxon>Coxiellaceae</taxon>
        <taxon>Coxiella</taxon>
    </lineage>
</organism>
<reference evidence="2 3" key="1">
    <citation type="journal article" date="2009" name="Infect. Immun.">
        <title>Comparative genomics reveal extensive transposon-mediated genomic plasticity and diversity among potential effector proteins within the genus Coxiella.</title>
        <authorList>
            <person name="Beare P.A."/>
            <person name="Unsworth N."/>
            <person name="Andoh M."/>
            <person name="Voth D.E."/>
            <person name="Omsland A."/>
            <person name="Gilk S.D."/>
            <person name="Williams K.P."/>
            <person name="Sobral B.W."/>
            <person name="Kupko J.J.III."/>
            <person name="Porcella S.F."/>
            <person name="Samuel J.E."/>
            <person name="Heinzen R.A."/>
        </authorList>
    </citation>
    <scope>NUCLEOTIDE SEQUENCE [LARGE SCALE GENOMIC DNA]</scope>
    <source>
        <strain evidence="2 3">Dugway 5J108-111</strain>
    </source>
</reference>
<gene>
    <name evidence="2" type="ordered locus">CBUD_1284</name>
</gene>